<dbReference type="Proteomes" id="UP000202998">
    <property type="component" value="Segment"/>
</dbReference>
<feature type="region of interest" description="Disordered" evidence="1">
    <location>
        <begin position="1"/>
        <end position="30"/>
    </location>
</feature>
<sequence>MRSSALDTYVSKPSAQSPSAPTSTTAATATPSTANIAQRYWFLTMLAKLELFNSFGKVLIQSFVASKQHGVLTLASAARNPSANLAAPPARAQQGVRCSYADLRPQPFHERRVLRRQARNGASAHGR</sequence>
<reference evidence="2 3" key="1">
    <citation type="journal article" date="2017" name="Sci. Rep.">
        <title>Recovery of the first full-length genome sequence of a parapoxvirus directly from a clinical sample.</title>
        <authorList>
            <person name="Gunther T."/>
            <person name="Haas L."/>
            <person name="Alawi M."/>
            <person name="Wohlsein P."/>
            <person name="Marks J."/>
            <person name="Grundhoff A."/>
            <person name="Becher P."/>
            <person name="Fischer N."/>
        </authorList>
    </citation>
    <scope>NUCLEOTIDE SEQUENCE [LARGE SCALE GENOMIC DNA]</scope>
    <source>
        <strain evidence="2">AFK76s1</strain>
    </source>
</reference>
<gene>
    <name evidence="2" type="ORF">SePPVgORF006</name>
</gene>
<name>A0A1Z4CGC7_9POXV</name>
<accession>A0A1Z4CGC7</accession>
<evidence type="ECO:0000313" key="3">
    <source>
        <dbReference type="Proteomes" id="UP000202998"/>
    </source>
</evidence>
<keyword evidence="3" id="KW-1185">Reference proteome</keyword>
<feature type="compositionally biased region" description="Low complexity" evidence="1">
    <location>
        <begin position="11"/>
        <end position="30"/>
    </location>
</feature>
<proteinExistence type="predicted"/>
<dbReference type="EMBL" id="KY382358">
    <property type="protein sequence ID" value="ASF89959.1"/>
    <property type="molecule type" value="Genomic_DNA"/>
</dbReference>
<organism evidence="2 3">
    <name type="scientific">Seal parapoxvirus</name>
    <dbReference type="NCBI Taxonomy" id="187984"/>
    <lineage>
        <taxon>Viruses</taxon>
        <taxon>Varidnaviria</taxon>
        <taxon>Bamfordvirae</taxon>
        <taxon>Nucleocytoviricota</taxon>
        <taxon>Pokkesviricetes</taxon>
        <taxon>Chitovirales</taxon>
        <taxon>Poxviridae</taxon>
        <taxon>Chordopoxvirinae</taxon>
        <taxon>Parapoxvirus</taxon>
        <taxon>Parapoxvirus sealpox</taxon>
        <taxon>Grey sealpox virus</taxon>
    </lineage>
</organism>
<protein>
    <submittedName>
        <fullName evidence="2">Uncharacterized protein</fullName>
    </submittedName>
</protein>
<evidence type="ECO:0000256" key="1">
    <source>
        <dbReference type="SAM" id="MobiDB-lite"/>
    </source>
</evidence>
<evidence type="ECO:0000313" key="2">
    <source>
        <dbReference type="EMBL" id="ASF89959.1"/>
    </source>
</evidence>